<keyword evidence="2" id="KW-1185">Reference proteome</keyword>
<dbReference type="EMBL" id="JAPMUA010000002">
    <property type="protein sequence ID" value="MDG3585220.1"/>
    <property type="molecule type" value="Genomic_DNA"/>
</dbReference>
<gene>
    <name evidence="1" type="ORF">OSR52_05010</name>
</gene>
<accession>A0ABT6FPS1</accession>
<dbReference type="RefSeq" id="WP_277899505.1">
    <property type="nucleotide sequence ID" value="NZ_JAPMUA010000002.1"/>
</dbReference>
<protein>
    <submittedName>
        <fullName evidence="1">Uncharacterized protein</fullName>
    </submittedName>
</protein>
<evidence type="ECO:0000313" key="2">
    <source>
        <dbReference type="Proteomes" id="UP001153642"/>
    </source>
</evidence>
<sequence>MGPGALNKGDVPFSDMSIGYLNILLGPPKGASNHLWVGCCILPVGGRGFKERGHTPFQHAPLPIPGDTWRLSARAMRHV</sequence>
<reference evidence="1" key="1">
    <citation type="submission" date="2022-11" db="EMBL/GenBank/DDBJ databases">
        <title>High-quality draft genome sequence of Galbibacter sp. strain CMA-7.</title>
        <authorList>
            <person name="Wei L."/>
            <person name="Dong C."/>
            <person name="Shao Z."/>
        </authorList>
    </citation>
    <scope>NUCLEOTIDE SEQUENCE</scope>
    <source>
        <strain evidence="1">CMA-7</strain>
    </source>
</reference>
<evidence type="ECO:0000313" key="1">
    <source>
        <dbReference type="EMBL" id="MDG3585220.1"/>
    </source>
</evidence>
<comment type="caution">
    <text evidence="1">The sequence shown here is derived from an EMBL/GenBank/DDBJ whole genome shotgun (WGS) entry which is preliminary data.</text>
</comment>
<organism evidence="1 2">
    <name type="scientific">Galbibacter pacificus</name>
    <dbReference type="NCBI Taxonomy" id="2996052"/>
    <lineage>
        <taxon>Bacteria</taxon>
        <taxon>Pseudomonadati</taxon>
        <taxon>Bacteroidota</taxon>
        <taxon>Flavobacteriia</taxon>
        <taxon>Flavobacteriales</taxon>
        <taxon>Flavobacteriaceae</taxon>
        <taxon>Galbibacter</taxon>
    </lineage>
</organism>
<proteinExistence type="predicted"/>
<dbReference type="Proteomes" id="UP001153642">
    <property type="component" value="Unassembled WGS sequence"/>
</dbReference>
<name>A0ABT6FPS1_9FLAO</name>